<accession>A0A1N6FIC5</accession>
<dbReference type="GO" id="GO:0031317">
    <property type="term" value="C:tripartite ATP-independent periplasmic transporter complex"/>
    <property type="evidence" value="ECO:0007669"/>
    <property type="project" value="InterPro"/>
</dbReference>
<keyword evidence="5" id="KW-1185">Reference proteome</keyword>
<dbReference type="EMBL" id="FSRO01000001">
    <property type="protein sequence ID" value="SIN94977.1"/>
    <property type="molecule type" value="Genomic_DNA"/>
</dbReference>
<dbReference type="GO" id="GO:0046872">
    <property type="term" value="F:metal ion binding"/>
    <property type="evidence" value="ECO:0007669"/>
    <property type="project" value="UniProtKB-KW"/>
</dbReference>
<gene>
    <name evidence="4" type="ORF">SAMN02743940_0262</name>
</gene>
<feature type="binding site" evidence="2">
    <location>
        <position position="173"/>
    </location>
    <ligand>
        <name>substrate</name>
    </ligand>
</feature>
<dbReference type="STRING" id="44575.SAMN05216419_10108"/>
<proteinExistence type="predicted"/>
<feature type="binding site" evidence="3">
    <location>
        <position position="210"/>
    </location>
    <ligand>
        <name>substrate</name>
    </ligand>
</feature>
<protein>
    <submittedName>
        <fullName evidence="4">TRAP-type mannitol/chloroaromatic compound transport system, substrate-binding protein</fullName>
    </submittedName>
</protein>
<dbReference type="Pfam" id="PF03480">
    <property type="entry name" value="DctP"/>
    <property type="match status" value="1"/>
</dbReference>
<organism evidence="4 5">
    <name type="scientific">Nitrosomonas cryotolerans ATCC 49181</name>
    <dbReference type="NCBI Taxonomy" id="1131553"/>
    <lineage>
        <taxon>Bacteria</taxon>
        <taxon>Pseudomonadati</taxon>
        <taxon>Pseudomonadota</taxon>
        <taxon>Betaproteobacteria</taxon>
        <taxon>Nitrosomonadales</taxon>
        <taxon>Nitrosomonadaceae</taxon>
        <taxon>Nitrosomonas</taxon>
    </lineage>
</organism>
<dbReference type="GO" id="GO:0055085">
    <property type="term" value="P:transmembrane transport"/>
    <property type="evidence" value="ECO:0007669"/>
    <property type="project" value="InterPro"/>
</dbReference>
<dbReference type="PANTHER" id="PTHR33376">
    <property type="match status" value="1"/>
</dbReference>
<evidence type="ECO:0000256" key="2">
    <source>
        <dbReference type="PIRSR" id="PIRSR039026-1"/>
    </source>
</evidence>
<name>A0A1N6FIC5_9PROT</name>
<keyword evidence="1" id="KW-0732">Signal</keyword>
<evidence type="ECO:0000313" key="4">
    <source>
        <dbReference type="EMBL" id="SIN94977.1"/>
    </source>
</evidence>
<dbReference type="Gene3D" id="3.40.190.10">
    <property type="entry name" value="Periplasmic binding protein-like II"/>
    <property type="match status" value="1"/>
</dbReference>
<dbReference type="Proteomes" id="UP000185062">
    <property type="component" value="Unassembled WGS sequence"/>
</dbReference>
<sequence length="352" mass="39506">MRYLSVSATIILFAFLLSGKVVFAQAEYEWRLAMSWPKGTPMLHNAAARFANNVEKMSGGRMHITVDAPGRHKAPLGVFDMVRSGAYEMGHTASYYYKGKDPATTFFTTTPFGMTPTEMNAWYYYGGGLALLNKVYARHNIVAFPAGNTHIQMGGWFRKEINSLKDLKGLKMRIPGHAGEVAGKAGMTPVNVPPGELYAALERGTIDAVEWIGPANDEKMGFQKIAPYYYAGWHEPGAELHLFINKQKFNALPEDLKAIIAVSAKEASFDMLSESFFRNAVAWEEMKKEHNISIRTFPQDVLDAFKKANNELLAHIAGKSPYVKEVIESQQIFLARMKDWSRITDESYLKLR</sequence>
<keyword evidence="3" id="KW-0479">Metal-binding</keyword>
<feature type="binding site" evidence="3">
    <location>
        <position position="235"/>
    </location>
    <ligand>
        <name>substrate</name>
    </ligand>
</feature>
<dbReference type="AlphaFoldDB" id="A0A1N6FIC5"/>
<evidence type="ECO:0000313" key="5">
    <source>
        <dbReference type="Proteomes" id="UP000185062"/>
    </source>
</evidence>
<feature type="binding site" evidence="3">
    <location>
        <position position="211"/>
    </location>
    <ligand>
        <name>Na(+)</name>
        <dbReference type="ChEBI" id="CHEBI:29101"/>
    </ligand>
</feature>
<reference evidence="4 5" key="1">
    <citation type="submission" date="2016-12" db="EMBL/GenBank/DDBJ databases">
        <authorList>
            <person name="Song W.-J."/>
            <person name="Kurnit D.M."/>
        </authorList>
    </citation>
    <scope>NUCLEOTIDE SEQUENCE [LARGE SCALE GENOMIC DNA]</scope>
    <source>
        <strain evidence="4 5">ATCC 49181</strain>
    </source>
</reference>
<dbReference type="PIRSF" id="PIRSF039026">
    <property type="entry name" value="SiaP"/>
    <property type="match status" value="1"/>
</dbReference>
<evidence type="ECO:0000256" key="3">
    <source>
        <dbReference type="PIRSR" id="PIRSR039026-2"/>
    </source>
</evidence>
<dbReference type="InterPro" id="IPR026289">
    <property type="entry name" value="SBP_TakP-like"/>
</dbReference>
<dbReference type="RefSeq" id="WP_051537563.1">
    <property type="nucleotide sequence ID" value="NZ_FSRO01000001.1"/>
</dbReference>
<dbReference type="InterPro" id="IPR038404">
    <property type="entry name" value="TRAP_DctP_sf"/>
</dbReference>
<dbReference type="PANTHER" id="PTHR33376:SF5">
    <property type="entry name" value="EXTRACYTOPLASMIC SOLUTE RECEPTOR PROTEIN"/>
    <property type="match status" value="1"/>
</dbReference>
<dbReference type="InterPro" id="IPR018389">
    <property type="entry name" value="DctP_fam"/>
</dbReference>
<dbReference type="Gene3D" id="3.40.190.170">
    <property type="entry name" value="Bacterial extracellular solute-binding protein, family 7"/>
    <property type="match status" value="1"/>
</dbReference>
<dbReference type="eggNOG" id="COG4663">
    <property type="taxonomic scope" value="Bacteria"/>
</dbReference>
<dbReference type="SUPFAM" id="SSF53850">
    <property type="entry name" value="Periplasmic binding protein-like II"/>
    <property type="match status" value="1"/>
</dbReference>
<feature type="binding site" evidence="2">
    <location>
        <position position="152"/>
    </location>
    <ligand>
        <name>substrate</name>
    </ligand>
</feature>
<evidence type="ECO:0000256" key="1">
    <source>
        <dbReference type="ARBA" id="ARBA00022729"/>
    </source>
</evidence>